<dbReference type="PANTHER" id="PTHR46191:SF2">
    <property type="entry name" value="HALOACID DEHALOGENASE-LIKE HYDROLASE DOMAIN-CONTAINING PROTEIN 3"/>
    <property type="match status" value="1"/>
</dbReference>
<gene>
    <name evidence="1" type="ORF">UT30_C0024G0003</name>
</gene>
<protein>
    <submittedName>
        <fullName evidence="1">Haloacid dehalogenase domain protein hydrolase</fullName>
    </submittedName>
</protein>
<dbReference type="GO" id="GO:0016787">
    <property type="term" value="F:hydrolase activity"/>
    <property type="evidence" value="ECO:0007669"/>
    <property type="project" value="UniProtKB-KW"/>
</dbReference>
<dbReference type="Gene3D" id="3.40.50.1000">
    <property type="entry name" value="HAD superfamily/HAD-like"/>
    <property type="match status" value="1"/>
</dbReference>
<dbReference type="InterPro" id="IPR036412">
    <property type="entry name" value="HAD-like_sf"/>
</dbReference>
<dbReference type="SUPFAM" id="SSF56784">
    <property type="entry name" value="HAD-like"/>
    <property type="match status" value="1"/>
</dbReference>
<reference evidence="1 2" key="1">
    <citation type="journal article" date="2015" name="Nature">
        <title>rRNA introns, odd ribosomes, and small enigmatic genomes across a large radiation of phyla.</title>
        <authorList>
            <person name="Brown C.T."/>
            <person name="Hug L.A."/>
            <person name="Thomas B.C."/>
            <person name="Sharon I."/>
            <person name="Castelle C.J."/>
            <person name="Singh A."/>
            <person name="Wilkins M.J."/>
            <person name="Williams K.H."/>
            <person name="Banfield J.F."/>
        </authorList>
    </citation>
    <scope>NUCLEOTIDE SEQUENCE [LARGE SCALE GENOMIC DNA]</scope>
</reference>
<dbReference type="Pfam" id="PF13242">
    <property type="entry name" value="Hydrolase_like"/>
    <property type="match status" value="1"/>
</dbReference>
<keyword evidence="1" id="KW-0378">Hydrolase</keyword>
<dbReference type="Proteomes" id="UP000033935">
    <property type="component" value="Unassembled WGS sequence"/>
</dbReference>
<dbReference type="SFLD" id="SFLDS00003">
    <property type="entry name" value="Haloacid_Dehalogenase"/>
    <property type="match status" value="1"/>
</dbReference>
<name>A0A0G0MKF2_9BACT</name>
<dbReference type="EMBL" id="LBWG01000024">
    <property type="protein sequence ID" value="KKR03608.1"/>
    <property type="molecule type" value="Genomic_DNA"/>
</dbReference>
<dbReference type="InterPro" id="IPR051828">
    <property type="entry name" value="HAD-like_hydrolase_domain"/>
</dbReference>
<comment type="caution">
    <text evidence="1">The sequence shown here is derived from an EMBL/GenBank/DDBJ whole genome shotgun (WGS) entry which is preliminary data.</text>
</comment>
<dbReference type="InterPro" id="IPR023214">
    <property type="entry name" value="HAD_sf"/>
</dbReference>
<evidence type="ECO:0000313" key="2">
    <source>
        <dbReference type="Proteomes" id="UP000033935"/>
    </source>
</evidence>
<organism evidence="1 2">
    <name type="scientific">Candidatus Uhrbacteria bacterium GW2011_GWF2_39_13</name>
    <dbReference type="NCBI Taxonomy" id="1618995"/>
    <lineage>
        <taxon>Bacteria</taxon>
        <taxon>Candidatus Uhriibacteriota</taxon>
    </lineage>
</organism>
<proteinExistence type="predicted"/>
<dbReference type="SFLD" id="SFLDG01129">
    <property type="entry name" value="C1.5:_HAD__Beta-PGM__Phosphata"/>
    <property type="match status" value="1"/>
</dbReference>
<accession>A0A0G0MKF2</accession>
<evidence type="ECO:0000313" key="1">
    <source>
        <dbReference type="EMBL" id="KKR03608.1"/>
    </source>
</evidence>
<sequence>MEKNSLTYIRSCLDSLKPIYPLVAGDAESQYGFCPGIKAVIFDIYGTLLVSDSGDFRQEKLSETRLSALLGKSVLHIKDENKNRAVHEIIGKYNDYIKKHHGESKSSGIEYPEINIVDLWDSVISGLAADNLLETPLPDIDLKLIAIVFELSLNPIYPMPFMTELIRLIESKPLISGVVSNAQFYTPLIMNYFLDNEISFSEHIKAFKDDLNIFSYKFGMSKPGVELFETAVSRLSNNYNIRPEETIFIGNDMLNDIYPAKSAGFKTVLFTGDARSLRRRKEHPLVNSLKADYVIRDLKELPHIIGI</sequence>
<dbReference type="AlphaFoldDB" id="A0A0G0MKF2"/>
<dbReference type="PANTHER" id="PTHR46191">
    <property type="match status" value="1"/>
</dbReference>